<evidence type="ECO:0000256" key="1">
    <source>
        <dbReference type="ARBA" id="ARBA00004370"/>
    </source>
</evidence>
<reference evidence="10" key="1">
    <citation type="submission" date="2022-11" db="EMBL/GenBank/DDBJ databases">
        <title>Candidatus Alkanophaga archaea from heated hydrothermal vent sediment oxidize petroleum alkanes.</title>
        <authorList>
            <person name="Zehnle H."/>
            <person name="Laso-Perez R."/>
            <person name="Lipp J."/>
            <person name="Teske A."/>
            <person name="Wegener G."/>
        </authorList>
    </citation>
    <scope>NUCLEOTIDE SEQUENCE</scope>
    <source>
        <strain evidence="10">MCA70</strain>
    </source>
</reference>
<evidence type="ECO:0000259" key="9">
    <source>
        <dbReference type="PROSITE" id="PS51779"/>
    </source>
</evidence>
<evidence type="ECO:0000313" key="10">
    <source>
        <dbReference type="EMBL" id="MDF2953775.1"/>
    </source>
</evidence>
<evidence type="ECO:0000256" key="8">
    <source>
        <dbReference type="SAM" id="Phobius"/>
    </source>
</evidence>
<dbReference type="GO" id="GO:0005886">
    <property type="term" value="C:plasma membrane"/>
    <property type="evidence" value="ECO:0007669"/>
    <property type="project" value="TreeGrafter"/>
</dbReference>
<feature type="domain" description="POTRA" evidence="9">
    <location>
        <begin position="41"/>
        <end position="109"/>
    </location>
</feature>
<dbReference type="Pfam" id="PF08478">
    <property type="entry name" value="POTRA_1"/>
    <property type="match status" value="1"/>
</dbReference>
<keyword evidence="4 8" id="KW-0812">Transmembrane</keyword>
<dbReference type="InterPro" id="IPR050487">
    <property type="entry name" value="FtsQ_DivIB"/>
</dbReference>
<organism evidence="10 11">
    <name type="scientific">Candidatus Thermodesulfobacterium syntrophicum</name>
    <dbReference type="NCBI Taxonomy" id="3060442"/>
    <lineage>
        <taxon>Bacteria</taxon>
        <taxon>Pseudomonadati</taxon>
        <taxon>Thermodesulfobacteriota</taxon>
        <taxon>Thermodesulfobacteria</taxon>
        <taxon>Thermodesulfobacteriales</taxon>
        <taxon>Thermodesulfobacteriaceae</taxon>
        <taxon>Thermodesulfobacterium</taxon>
    </lineage>
</organism>
<comment type="subcellular location">
    <subcellularLocation>
        <location evidence="1">Membrane</location>
    </subcellularLocation>
</comment>
<dbReference type="InterPro" id="IPR013685">
    <property type="entry name" value="POTRA_FtsQ_type"/>
</dbReference>
<keyword evidence="3 10" id="KW-0132">Cell division</keyword>
<dbReference type="Gene3D" id="3.10.20.310">
    <property type="entry name" value="membrane protein fhac"/>
    <property type="match status" value="1"/>
</dbReference>
<dbReference type="PANTHER" id="PTHR37820">
    <property type="entry name" value="CELL DIVISION PROTEIN DIVIB"/>
    <property type="match status" value="1"/>
</dbReference>
<dbReference type="PANTHER" id="PTHR37820:SF1">
    <property type="entry name" value="CELL DIVISION PROTEIN FTSQ"/>
    <property type="match status" value="1"/>
</dbReference>
<keyword evidence="7" id="KW-0131">Cell cycle</keyword>
<dbReference type="EMBL" id="JAPHEG010000004">
    <property type="protein sequence ID" value="MDF2953775.1"/>
    <property type="molecule type" value="Genomic_DNA"/>
</dbReference>
<keyword evidence="2" id="KW-1003">Cell membrane</keyword>
<evidence type="ECO:0000256" key="4">
    <source>
        <dbReference type="ARBA" id="ARBA00022692"/>
    </source>
</evidence>
<dbReference type="InterPro" id="IPR034746">
    <property type="entry name" value="POTRA"/>
</dbReference>
<evidence type="ECO:0000256" key="6">
    <source>
        <dbReference type="ARBA" id="ARBA00023136"/>
    </source>
</evidence>
<gene>
    <name evidence="10" type="ORF">OD816_001020</name>
</gene>
<evidence type="ECO:0000256" key="2">
    <source>
        <dbReference type="ARBA" id="ARBA00022475"/>
    </source>
</evidence>
<dbReference type="AlphaFoldDB" id="A0AAE3P4Q8"/>
<evidence type="ECO:0000256" key="7">
    <source>
        <dbReference type="ARBA" id="ARBA00023306"/>
    </source>
</evidence>
<name>A0AAE3P4Q8_9BACT</name>
<comment type="caution">
    <text evidence="10">The sequence shown here is derived from an EMBL/GenBank/DDBJ whole genome shotgun (WGS) entry which is preliminary data.</text>
</comment>
<evidence type="ECO:0000256" key="5">
    <source>
        <dbReference type="ARBA" id="ARBA00022989"/>
    </source>
</evidence>
<evidence type="ECO:0000256" key="3">
    <source>
        <dbReference type="ARBA" id="ARBA00022618"/>
    </source>
</evidence>
<keyword evidence="5 8" id="KW-1133">Transmembrane helix</keyword>
<dbReference type="GO" id="GO:0051301">
    <property type="term" value="P:cell division"/>
    <property type="evidence" value="ECO:0007669"/>
    <property type="project" value="UniProtKB-KW"/>
</dbReference>
<proteinExistence type="predicted"/>
<dbReference type="PROSITE" id="PS51779">
    <property type="entry name" value="POTRA"/>
    <property type="match status" value="1"/>
</dbReference>
<evidence type="ECO:0000313" key="11">
    <source>
        <dbReference type="Proteomes" id="UP001144110"/>
    </source>
</evidence>
<keyword evidence="6 8" id="KW-0472">Membrane</keyword>
<protein>
    <submittedName>
        <fullName evidence="10">Cell division septal protein FtsQ</fullName>
    </submittedName>
</protein>
<accession>A0AAE3P4Q8</accession>
<feature type="transmembrane region" description="Helical" evidence="8">
    <location>
        <begin position="17"/>
        <end position="37"/>
    </location>
</feature>
<dbReference type="Proteomes" id="UP001144110">
    <property type="component" value="Unassembled WGS sequence"/>
</dbReference>
<sequence>MPTVTGKFKYLIIKNRLLWILTAVLFSLILIIYLLYFTDLFILKEIRVINNKKVGKKEIIALTGLKGGERLFSIPIDKIKKRILLNPKIEKVVIAKRLPYTLEIKIKEREPLAIIIVDNKGYLIDKNGIIIDTILPEDYQFYPVVEIKNKKFKDKFLNFLVWLKNHKNYLPVYENLAKAILEEDKLIFVTKNNIKIYFPLFSEKDWTYFYKNLDRIMAYLYEKELIEKVELIRLDYPLGSALIKFRS</sequence>